<accession>A0A0F9M7X2</accession>
<evidence type="ECO:0000256" key="1">
    <source>
        <dbReference type="SAM" id="Phobius"/>
    </source>
</evidence>
<name>A0A0F9M7X2_9ZZZZ</name>
<organism evidence="2">
    <name type="scientific">marine sediment metagenome</name>
    <dbReference type="NCBI Taxonomy" id="412755"/>
    <lineage>
        <taxon>unclassified sequences</taxon>
        <taxon>metagenomes</taxon>
        <taxon>ecological metagenomes</taxon>
    </lineage>
</organism>
<reference evidence="2" key="1">
    <citation type="journal article" date="2015" name="Nature">
        <title>Complex archaea that bridge the gap between prokaryotes and eukaryotes.</title>
        <authorList>
            <person name="Spang A."/>
            <person name="Saw J.H."/>
            <person name="Jorgensen S.L."/>
            <person name="Zaremba-Niedzwiedzka K."/>
            <person name="Martijn J."/>
            <person name="Lind A.E."/>
            <person name="van Eijk R."/>
            <person name="Schleper C."/>
            <person name="Guy L."/>
            <person name="Ettema T.J."/>
        </authorList>
    </citation>
    <scope>NUCLEOTIDE SEQUENCE</scope>
</reference>
<proteinExistence type="predicted"/>
<dbReference type="EMBL" id="LAZR01006007">
    <property type="protein sequence ID" value="KKM95446.1"/>
    <property type="molecule type" value="Genomic_DNA"/>
</dbReference>
<feature type="transmembrane region" description="Helical" evidence="1">
    <location>
        <begin position="26"/>
        <end position="52"/>
    </location>
</feature>
<keyword evidence="1" id="KW-0472">Membrane</keyword>
<dbReference type="AlphaFoldDB" id="A0A0F9M7X2"/>
<keyword evidence="1" id="KW-0812">Transmembrane</keyword>
<comment type="caution">
    <text evidence="2">The sequence shown here is derived from an EMBL/GenBank/DDBJ whole genome shotgun (WGS) entry which is preliminary data.</text>
</comment>
<sequence length="54" mass="5947">MKYAIFKEGNDVVGEMDWKLDILCKAACAIIVLLLLNLLLVSIVLSLVIFGVKP</sequence>
<protein>
    <submittedName>
        <fullName evidence="2">Uncharacterized protein</fullName>
    </submittedName>
</protein>
<evidence type="ECO:0000313" key="2">
    <source>
        <dbReference type="EMBL" id="KKM95446.1"/>
    </source>
</evidence>
<keyword evidence="1" id="KW-1133">Transmembrane helix</keyword>
<gene>
    <name evidence="2" type="ORF">LCGC14_1188180</name>
</gene>